<dbReference type="AlphaFoldDB" id="A0AAV4SM20"/>
<evidence type="ECO:0000313" key="1">
    <source>
        <dbReference type="EMBL" id="GIY33515.1"/>
    </source>
</evidence>
<evidence type="ECO:0000313" key="2">
    <source>
        <dbReference type="Proteomes" id="UP001054945"/>
    </source>
</evidence>
<proteinExistence type="predicted"/>
<protein>
    <submittedName>
        <fullName evidence="1">Uncharacterized protein</fullName>
    </submittedName>
</protein>
<organism evidence="1 2">
    <name type="scientific">Caerostris extrusa</name>
    <name type="common">Bark spider</name>
    <name type="synonym">Caerostris bankana</name>
    <dbReference type="NCBI Taxonomy" id="172846"/>
    <lineage>
        <taxon>Eukaryota</taxon>
        <taxon>Metazoa</taxon>
        <taxon>Ecdysozoa</taxon>
        <taxon>Arthropoda</taxon>
        <taxon>Chelicerata</taxon>
        <taxon>Arachnida</taxon>
        <taxon>Araneae</taxon>
        <taxon>Araneomorphae</taxon>
        <taxon>Entelegynae</taxon>
        <taxon>Araneoidea</taxon>
        <taxon>Araneidae</taxon>
        <taxon>Caerostris</taxon>
    </lineage>
</organism>
<reference evidence="1 2" key="1">
    <citation type="submission" date="2021-06" db="EMBL/GenBank/DDBJ databases">
        <title>Caerostris extrusa draft genome.</title>
        <authorList>
            <person name="Kono N."/>
            <person name="Arakawa K."/>
        </authorList>
    </citation>
    <scope>NUCLEOTIDE SEQUENCE [LARGE SCALE GENOMIC DNA]</scope>
</reference>
<sequence length="92" mass="10353">MKVFQIVSSNPHSSYLQGEEGSQIETVSTYIELITSFTGDNASSQFALTVNLARRISIILVCSCSKLGLRTEYSTRRTLVLNSKLHLYFWDS</sequence>
<gene>
    <name evidence="1" type="ORF">CEXT_241761</name>
</gene>
<name>A0AAV4SM20_CAEEX</name>
<dbReference type="EMBL" id="BPLR01009650">
    <property type="protein sequence ID" value="GIY33515.1"/>
    <property type="molecule type" value="Genomic_DNA"/>
</dbReference>
<accession>A0AAV4SM20</accession>
<comment type="caution">
    <text evidence="1">The sequence shown here is derived from an EMBL/GenBank/DDBJ whole genome shotgun (WGS) entry which is preliminary data.</text>
</comment>
<keyword evidence="2" id="KW-1185">Reference proteome</keyword>
<dbReference type="Proteomes" id="UP001054945">
    <property type="component" value="Unassembled WGS sequence"/>
</dbReference>